<dbReference type="SUPFAM" id="SSF47598">
    <property type="entry name" value="Ribbon-helix-helix"/>
    <property type="match status" value="1"/>
</dbReference>
<dbReference type="Proteomes" id="UP000270697">
    <property type="component" value="Unassembled WGS sequence"/>
</dbReference>
<dbReference type="Proteomes" id="UP000199398">
    <property type="component" value="Unassembled WGS sequence"/>
</dbReference>
<reference evidence="2 3" key="1">
    <citation type="submission" date="2016-10" db="EMBL/GenBank/DDBJ databases">
        <authorList>
            <person name="de Groot N.N."/>
        </authorList>
    </citation>
    <scope>NUCLEOTIDE SEQUENCE [LARGE SCALE GENOMIC DNA]</scope>
    <source>
        <strain evidence="2 3">CPCC 201259</strain>
    </source>
</reference>
<dbReference type="GO" id="GO:0006355">
    <property type="term" value="P:regulation of DNA-templated transcription"/>
    <property type="evidence" value="ECO:0007669"/>
    <property type="project" value="InterPro"/>
</dbReference>
<gene>
    <name evidence="1" type="ORF">ATL45_1255</name>
    <name evidence="2" type="ORF">SAMN05421805_10335</name>
</gene>
<dbReference type="EMBL" id="RBXX01000002">
    <property type="protein sequence ID" value="RKT82990.1"/>
    <property type="molecule type" value="Genomic_DNA"/>
</dbReference>
<keyword evidence="4" id="KW-1185">Reference proteome</keyword>
<proteinExistence type="predicted"/>
<evidence type="ECO:0000313" key="2">
    <source>
        <dbReference type="EMBL" id="SFN16369.1"/>
    </source>
</evidence>
<sequence>MKLSVSLSDEDVTFVDSYAEQTGAHSRSAVIHQAISLLRTAELEEAYESAWDEWESSADAQLWDATTADGMADASR</sequence>
<evidence type="ECO:0000313" key="1">
    <source>
        <dbReference type="EMBL" id="RKT82990.1"/>
    </source>
</evidence>
<accession>A0A1I4WTR5</accession>
<dbReference type="EMBL" id="FOUP01000003">
    <property type="protein sequence ID" value="SFN16369.1"/>
    <property type="molecule type" value="Genomic_DNA"/>
</dbReference>
<evidence type="ECO:0000313" key="3">
    <source>
        <dbReference type="Proteomes" id="UP000199398"/>
    </source>
</evidence>
<dbReference type="InterPro" id="IPR010985">
    <property type="entry name" value="Ribbon_hlx_hlx"/>
</dbReference>
<dbReference type="OrthoDB" id="3692970at2"/>
<dbReference type="RefSeq" id="WP_093149937.1">
    <property type="nucleotide sequence ID" value="NZ_FOUP01000003.1"/>
</dbReference>
<protein>
    <recommendedName>
        <fullName evidence="5">Ribbon-helix-helix protein, copG family</fullName>
    </recommendedName>
</protein>
<evidence type="ECO:0000313" key="4">
    <source>
        <dbReference type="Proteomes" id="UP000270697"/>
    </source>
</evidence>
<dbReference type="STRING" id="455193.SAMN05421805_10335"/>
<reference evidence="1 4" key="2">
    <citation type="submission" date="2018-10" db="EMBL/GenBank/DDBJ databases">
        <title>Sequencing the genomes of 1000 actinobacteria strains.</title>
        <authorList>
            <person name="Klenk H.-P."/>
        </authorList>
    </citation>
    <scope>NUCLEOTIDE SEQUENCE [LARGE SCALE GENOMIC DNA]</scope>
    <source>
        <strain evidence="1 4">DSM 45119</strain>
    </source>
</reference>
<organism evidence="2 3">
    <name type="scientific">Saccharopolyspora antimicrobica</name>
    <dbReference type="NCBI Taxonomy" id="455193"/>
    <lineage>
        <taxon>Bacteria</taxon>
        <taxon>Bacillati</taxon>
        <taxon>Actinomycetota</taxon>
        <taxon>Actinomycetes</taxon>
        <taxon>Pseudonocardiales</taxon>
        <taxon>Pseudonocardiaceae</taxon>
        <taxon>Saccharopolyspora</taxon>
    </lineage>
</organism>
<name>A0A1I4WTR5_9PSEU</name>
<evidence type="ECO:0008006" key="5">
    <source>
        <dbReference type="Google" id="ProtNLM"/>
    </source>
</evidence>
<dbReference type="AlphaFoldDB" id="A0A1I4WTR5"/>